<organism evidence="1 2">
    <name type="scientific">Nicotiana tabacum</name>
    <name type="common">Common tobacco</name>
    <dbReference type="NCBI Taxonomy" id="4097"/>
    <lineage>
        <taxon>Eukaryota</taxon>
        <taxon>Viridiplantae</taxon>
        <taxon>Streptophyta</taxon>
        <taxon>Embryophyta</taxon>
        <taxon>Tracheophyta</taxon>
        <taxon>Spermatophyta</taxon>
        <taxon>Magnoliopsida</taxon>
        <taxon>eudicotyledons</taxon>
        <taxon>Gunneridae</taxon>
        <taxon>Pentapetalae</taxon>
        <taxon>asterids</taxon>
        <taxon>lamiids</taxon>
        <taxon>Solanales</taxon>
        <taxon>Solanaceae</taxon>
        <taxon>Nicotianoideae</taxon>
        <taxon>Nicotianeae</taxon>
        <taxon>Nicotiana</taxon>
    </lineage>
</organism>
<accession>A0AC58TYQ3</accession>
<reference evidence="1" key="1">
    <citation type="journal article" date="2014" name="Nat. Commun.">
        <title>The tobacco genome sequence and its comparison with those of tomato and potato.</title>
        <authorList>
            <person name="Sierro N."/>
            <person name="Battey J.N."/>
            <person name="Ouadi S."/>
            <person name="Bakaher N."/>
            <person name="Bovet L."/>
            <person name="Willig A."/>
            <person name="Goepfert S."/>
            <person name="Peitsch M.C."/>
            <person name="Ivanov N.V."/>
        </authorList>
    </citation>
    <scope>NUCLEOTIDE SEQUENCE [LARGE SCALE GENOMIC DNA]</scope>
</reference>
<reference evidence="2" key="2">
    <citation type="submission" date="2025-08" db="UniProtKB">
        <authorList>
            <consortium name="RefSeq"/>
        </authorList>
    </citation>
    <scope>IDENTIFICATION</scope>
    <source>
        <tissue evidence="2">Leaf</tissue>
    </source>
</reference>
<protein>
    <submittedName>
        <fullName evidence="2">Uncharacterized protein LOC142177467</fullName>
    </submittedName>
</protein>
<evidence type="ECO:0000313" key="2">
    <source>
        <dbReference type="RefSeq" id="XP_075102355.1"/>
    </source>
</evidence>
<gene>
    <name evidence="2" type="primary">LOC142177467</name>
</gene>
<keyword evidence="1" id="KW-1185">Reference proteome</keyword>
<sequence length="515" mass="59735">MYSINASSVWGDLKERFNKFDCSRIFQIHKVIATITQGTSSISAYFSKLRLLWAQFHNLAPIPGCDYAKSREFVVFIKRLKLLQFLMGLNESYELTKSQLLMMVPVPTINKAYSMLMKMESQRSMENADAREDLYSKKVKGISRESEGLYLFLQKSTNNNNNIARGLNGTKEKLNIGLCHKRLGYASTVTIKQILGLGQEECKVAINNCTICPLARHTRLPFHNSTSRSSDVFELLHIDVWGPYNVPTLDGNKIFLTIMDDCSRTTWLFLLKLKSDVIVMLRNFFSLVKTQLGKTVKMLRSDNGGEFINTNCFHLFQSLGIIYQRTCVYTPQWNRIAERKHIHILEIARPVRFQGGKSPYKGFYKRKSKPDHLRVIRCLCFAKKVHNHDKFAARATATVMWDTQQSTKGTYYMTSLIVFFVNRDVHFKEHIFPFKHKPATQPSLFSEVELNNNPNLDYTTNEQAEVQKEDLKIQEKEFPVQEEESHDHYEETHEGVARQQHKSYSHDELMHQNEN</sequence>
<evidence type="ECO:0000313" key="1">
    <source>
        <dbReference type="Proteomes" id="UP000790787"/>
    </source>
</evidence>
<dbReference type="Proteomes" id="UP000790787">
    <property type="component" value="Chromosome 3"/>
</dbReference>
<name>A0AC58TYQ3_TOBAC</name>
<proteinExistence type="predicted"/>
<dbReference type="RefSeq" id="XP_075102355.1">
    <property type="nucleotide sequence ID" value="XM_075246254.1"/>
</dbReference>